<accession>A0A396YT42</accession>
<name>A0A396YT42_9LEPT</name>
<comment type="caution">
    <text evidence="1">The sequence shown here is derived from an EMBL/GenBank/DDBJ whole genome shotgun (WGS) entry which is preliminary data.</text>
</comment>
<gene>
    <name evidence="1" type="ORF">DLM75_21735</name>
</gene>
<reference evidence="2" key="1">
    <citation type="submission" date="2018-05" db="EMBL/GenBank/DDBJ databases">
        <title>Leptospira yasudae sp. nov. and Leptospira stimsonii sp. nov., two pathogenic species of the genus Leptospira isolated from environmental sources.</title>
        <authorList>
            <person name="Casanovas-Massana A."/>
            <person name="Hamond C."/>
            <person name="Santos L.A."/>
            <person name="Hacker K.P."/>
            <person name="Balassiano I."/>
            <person name="Medeiros M.A."/>
            <person name="Reis M.G."/>
            <person name="Ko A.I."/>
            <person name="Wunder E.A."/>
        </authorList>
    </citation>
    <scope>NUCLEOTIDE SEQUENCE [LARGE SCALE GENOMIC DNA]</scope>
    <source>
        <strain evidence="2">Yale</strain>
    </source>
</reference>
<sequence length="64" mass="7419">MIFFFEKYSLFPFCWDFPNKPFLPLLAKGNGANRIPNLTGFLFQFSLSDRKKNNETKPDVIPGC</sequence>
<organism evidence="1 2">
    <name type="scientific">Leptospira stimsonii</name>
    <dbReference type="NCBI Taxonomy" id="2202203"/>
    <lineage>
        <taxon>Bacteria</taxon>
        <taxon>Pseudomonadati</taxon>
        <taxon>Spirochaetota</taxon>
        <taxon>Spirochaetia</taxon>
        <taxon>Leptospirales</taxon>
        <taxon>Leptospiraceae</taxon>
        <taxon>Leptospira</taxon>
    </lineage>
</organism>
<evidence type="ECO:0000313" key="2">
    <source>
        <dbReference type="Proteomes" id="UP000265798"/>
    </source>
</evidence>
<evidence type="ECO:0000313" key="1">
    <source>
        <dbReference type="EMBL" id="RHX85103.1"/>
    </source>
</evidence>
<dbReference type="Proteomes" id="UP000265798">
    <property type="component" value="Unassembled WGS sequence"/>
</dbReference>
<dbReference type="AlphaFoldDB" id="A0A396YT42"/>
<proteinExistence type="predicted"/>
<dbReference type="EMBL" id="QHCT01000010">
    <property type="protein sequence ID" value="RHX85103.1"/>
    <property type="molecule type" value="Genomic_DNA"/>
</dbReference>
<protein>
    <submittedName>
        <fullName evidence="1">Uncharacterized protein</fullName>
    </submittedName>
</protein>